<dbReference type="GO" id="GO:1990281">
    <property type="term" value="C:efflux pump complex"/>
    <property type="evidence" value="ECO:0007669"/>
    <property type="project" value="TreeGrafter"/>
</dbReference>
<dbReference type="GO" id="GO:0015562">
    <property type="term" value="F:efflux transmembrane transporter activity"/>
    <property type="evidence" value="ECO:0007669"/>
    <property type="project" value="TreeGrafter"/>
</dbReference>
<comment type="similarity">
    <text evidence="1">Belongs to the membrane fusion protein (MFP) (TC 8.A.1) family.</text>
</comment>
<evidence type="ECO:0000256" key="1">
    <source>
        <dbReference type="ARBA" id="ARBA00009477"/>
    </source>
</evidence>
<evidence type="ECO:0000256" key="3">
    <source>
        <dbReference type="SAM" id="SignalP"/>
    </source>
</evidence>
<dbReference type="NCBIfam" id="TIGR01730">
    <property type="entry name" value="RND_mfp"/>
    <property type="match status" value="1"/>
</dbReference>
<dbReference type="InterPro" id="IPR058625">
    <property type="entry name" value="MdtA-like_BSH"/>
</dbReference>
<feature type="domain" description="YknX-like C-terminal permuted SH3-like" evidence="5">
    <location>
        <begin position="297"/>
        <end position="365"/>
    </location>
</feature>
<evidence type="ECO:0000313" key="6">
    <source>
        <dbReference type="EMBL" id="AXX61825.1"/>
    </source>
</evidence>
<feature type="chain" id="PRO_5043009937" evidence="3">
    <location>
        <begin position="37"/>
        <end position="375"/>
    </location>
</feature>
<dbReference type="InterPro" id="IPR006143">
    <property type="entry name" value="RND_pump_MFP"/>
</dbReference>
<dbReference type="Pfam" id="PF25917">
    <property type="entry name" value="BSH_RND"/>
    <property type="match status" value="1"/>
</dbReference>
<dbReference type="Pfam" id="PF25989">
    <property type="entry name" value="YknX_C"/>
    <property type="match status" value="1"/>
</dbReference>
<dbReference type="Gene3D" id="1.10.287.470">
    <property type="entry name" value="Helix hairpin bin"/>
    <property type="match status" value="1"/>
</dbReference>
<feature type="signal peptide" evidence="3">
    <location>
        <begin position="1"/>
        <end position="36"/>
    </location>
</feature>
<dbReference type="AlphaFoldDB" id="A0AAN1UDV8"/>
<organism evidence="6 7">
    <name type="scientific">Vibrio vulnificus</name>
    <dbReference type="NCBI Taxonomy" id="672"/>
    <lineage>
        <taxon>Bacteria</taxon>
        <taxon>Pseudomonadati</taxon>
        <taxon>Pseudomonadota</taxon>
        <taxon>Gammaproteobacteria</taxon>
        <taxon>Vibrionales</taxon>
        <taxon>Vibrionaceae</taxon>
        <taxon>Vibrio</taxon>
    </lineage>
</organism>
<dbReference type="Proteomes" id="UP000263418">
    <property type="component" value="Chromosome 2"/>
</dbReference>
<protein>
    <submittedName>
        <fullName evidence="6">Co/Zn/Cd efflux system membrane fusion protein</fullName>
    </submittedName>
</protein>
<dbReference type="Gene3D" id="2.40.50.100">
    <property type="match status" value="1"/>
</dbReference>
<gene>
    <name evidence="6" type="ORF">FORC53_3486</name>
</gene>
<evidence type="ECO:0000259" key="4">
    <source>
        <dbReference type="Pfam" id="PF25917"/>
    </source>
</evidence>
<dbReference type="SUPFAM" id="SSF111369">
    <property type="entry name" value="HlyD-like secretion proteins"/>
    <property type="match status" value="1"/>
</dbReference>
<feature type="domain" description="Multidrug resistance protein MdtA-like barrel-sandwich hybrid" evidence="4">
    <location>
        <begin position="78"/>
        <end position="200"/>
    </location>
</feature>
<feature type="coiled-coil region" evidence="2">
    <location>
        <begin position="111"/>
        <end position="170"/>
    </location>
</feature>
<proteinExistence type="inferred from homology"/>
<evidence type="ECO:0000256" key="2">
    <source>
        <dbReference type="SAM" id="Coils"/>
    </source>
</evidence>
<dbReference type="EMBL" id="CP019291">
    <property type="protein sequence ID" value="AXX61825.1"/>
    <property type="molecule type" value="Genomic_DNA"/>
</dbReference>
<dbReference type="Gene3D" id="2.40.420.20">
    <property type="match status" value="1"/>
</dbReference>
<keyword evidence="2" id="KW-0175">Coiled coil</keyword>
<dbReference type="RefSeq" id="WP_118894243.1">
    <property type="nucleotide sequence ID" value="NZ_CP019291.1"/>
</dbReference>
<dbReference type="InterPro" id="IPR058637">
    <property type="entry name" value="YknX-like_C"/>
</dbReference>
<evidence type="ECO:0000259" key="5">
    <source>
        <dbReference type="Pfam" id="PF25989"/>
    </source>
</evidence>
<name>A0AAN1UDV8_VIBVL</name>
<accession>A0AAN1UDV8</accession>
<reference evidence="6 7" key="1">
    <citation type="submission" date="2017-01" db="EMBL/GenBank/DDBJ databases">
        <title>Complete Genome Sequence of Vibrio vulnificus FORC_053.</title>
        <authorList>
            <consortium name="Food-borne Pathogen Omics Research Center"/>
            <person name="Chung H.Y."/>
            <person name="Na E.J."/>
            <person name="Song J.S."/>
            <person name="Kim H."/>
            <person name="Lee J.-H."/>
            <person name="Ryu S."/>
            <person name="Choi S.H."/>
        </authorList>
    </citation>
    <scope>NUCLEOTIDE SEQUENCE [LARGE SCALE GENOMIC DNA]</scope>
    <source>
        <strain evidence="6 7">FORC_053</strain>
    </source>
</reference>
<dbReference type="Gene3D" id="2.40.30.170">
    <property type="match status" value="1"/>
</dbReference>
<sequence length="375" mass="40946">MSLVDPLMGSRFGRQFRRRCLSVRCLSAAVASLLVAGCSEPVAQHVAAPVVRPALVERVSTEQDKALSFNGVVQAAERAELSFRVSGRLTQLLVNDGDTVKKGQLLAQLDARDAKTALASAQSELDNVQAEYARAKAIFEKSRAITKSDLDALATRLNLSKNRVEEAQRQLEYTSLYSPFAGVVGLTQVDNHTQVQANQPIVTLHNLQQLEVLVNIPDTVMLTSQHNTRAFAEIAVIPEHRFPLTLKHYSTQADAATQTYAVTLAFTDVNGYRVLPGMTVKVVPDTTERQQTETQRITLPLTAVISDNQGGQYVWVVNGDNRVAKREVKVGELRQNRIAIDDNLALGENVVIAGTGSLVEGMTVRPYTESTQGAQ</sequence>
<dbReference type="PANTHER" id="PTHR30469">
    <property type="entry name" value="MULTIDRUG RESISTANCE PROTEIN MDTA"/>
    <property type="match status" value="1"/>
</dbReference>
<keyword evidence="3" id="KW-0732">Signal</keyword>
<dbReference type="PANTHER" id="PTHR30469:SF20">
    <property type="entry name" value="EFFLUX RND TRANSPORTER PERIPLASMIC ADAPTOR SUBUNIT"/>
    <property type="match status" value="1"/>
</dbReference>
<evidence type="ECO:0000313" key="7">
    <source>
        <dbReference type="Proteomes" id="UP000263418"/>
    </source>
</evidence>